<sequence>MNKREETLWSLGSEDQMMMIDSLNRNEEKYNNENIEKYQSESPCGLTSSLAAEYSSLSHQEGLLVSIFEYLDLETIGLSISLVCKHWNSVVKNTQTLWRSICVNELQWPLHVSTDELLFQAQLQEKIESGEMDALSSPLPSSTKDKVAKSNGRRAITICGKSFAWKDFCYLLKLPATLYFFANSNTSKKELNEYYEELTNNSASERPIDAEHPDMKYIVWRDVPLIDCIHTELKVLQKQKVLTQISCDKLYDLLIPIIDKLMPEPLVPYENNYVARFRELVLGKNKFSFLFTKSNFQTLSKQVREHVTNHNYSSFGVYLLNDDHHDMGVVTKQLRLAFKNNLDFEYSDSLMFKAHLNDECLLFESSNLDICMETVKVLTEIDLHVILALSEFDALQTIRRRFAVNSETLEVYYEFMPEKMTVNFEKALKKSTGEKEKFVVALYRSHVSPQSLIQSLRSVFPQFNEVDCIGIYFTLNTYGMCYVASGTFEQCKTVAERLNNLFLNVMVKTEQEAMEESELADEEEREQAQDVQEGGQMDDHDDDEVF</sequence>
<dbReference type="GeneID" id="68120011"/>
<dbReference type="InterPro" id="IPR003769">
    <property type="entry name" value="ClpS_core"/>
</dbReference>
<keyword evidence="4" id="KW-1185">Reference proteome</keyword>
<organism evidence="3 4">
    <name type="scientific">Naegleria fowleri</name>
    <name type="common">Brain eating amoeba</name>
    <dbReference type="NCBI Taxonomy" id="5763"/>
    <lineage>
        <taxon>Eukaryota</taxon>
        <taxon>Discoba</taxon>
        <taxon>Heterolobosea</taxon>
        <taxon>Tetramitia</taxon>
        <taxon>Eutetramitia</taxon>
        <taxon>Vahlkampfiidae</taxon>
        <taxon>Naegleria</taxon>
    </lineage>
</organism>
<feature type="compositionally biased region" description="Acidic residues" evidence="1">
    <location>
        <begin position="513"/>
        <end position="525"/>
    </location>
</feature>
<accession>A0A6A5C590</accession>
<dbReference type="PROSITE" id="PS50181">
    <property type="entry name" value="FBOX"/>
    <property type="match status" value="1"/>
</dbReference>
<feature type="domain" description="F-box" evidence="2">
    <location>
        <begin position="53"/>
        <end position="101"/>
    </location>
</feature>
<dbReference type="Pfam" id="PF02617">
    <property type="entry name" value="ClpS"/>
    <property type="match status" value="1"/>
</dbReference>
<dbReference type="EMBL" id="VFQX01000016">
    <property type="protein sequence ID" value="KAF0981008.1"/>
    <property type="molecule type" value="Genomic_DNA"/>
</dbReference>
<proteinExistence type="predicted"/>
<dbReference type="VEuPathDB" id="AmoebaDB:NfTy_080340"/>
<evidence type="ECO:0000256" key="1">
    <source>
        <dbReference type="SAM" id="MobiDB-lite"/>
    </source>
</evidence>
<dbReference type="Gene3D" id="1.20.1280.50">
    <property type="match status" value="1"/>
</dbReference>
<dbReference type="OrthoDB" id="10257471at2759"/>
<dbReference type="Proteomes" id="UP000444721">
    <property type="component" value="Unassembled WGS sequence"/>
</dbReference>
<comment type="caution">
    <text evidence="3">The sequence shown here is derived from an EMBL/GenBank/DDBJ whole genome shotgun (WGS) entry which is preliminary data.</text>
</comment>
<dbReference type="VEuPathDB" id="AmoebaDB:FDP41_012796"/>
<dbReference type="InterPro" id="IPR001810">
    <property type="entry name" value="F-box_dom"/>
</dbReference>
<evidence type="ECO:0000259" key="2">
    <source>
        <dbReference type="PROSITE" id="PS50181"/>
    </source>
</evidence>
<feature type="region of interest" description="Disordered" evidence="1">
    <location>
        <begin position="513"/>
        <end position="546"/>
    </location>
</feature>
<name>A0A6A5C590_NAEFO</name>
<dbReference type="InterPro" id="IPR036047">
    <property type="entry name" value="F-box-like_dom_sf"/>
</dbReference>
<dbReference type="Pfam" id="PF12937">
    <property type="entry name" value="F-box-like"/>
    <property type="match status" value="1"/>
</dbReference>
<gene>
    <name evidence="3" type="ORF">FDP41_012796</name>
</gene>
<protein>
    <recommendedName>
        <fullName evidence="2">F-box domain-containing protein</fullName>
    </recommendedName>
</protein>
<dbReference type="RefSeq" id="XP_044565721.1">
    <property type="nucleotide sequence ID" value="XM_044703354.1"/>
</dbReference>
<dbReference type="VEuPathDB" id="AmoebaDB:NF0051420"/>
<dbReference type="AlphaFoldDB" id="A0A6A5C590"/>
<dbReference type="SUPFAM" id="SSF81383">
    <property type="entry name" value="F-box domain"/>
    <property type="match status" value="1"/>
</dbReference>
<evidence type="ECO:0000313" key="3">
    <source>
        <dbReference type="EMBL" id="KAF0981008.1"/>
    </source>
</evidence>
<dbReference type="GO" id="GO:0030163">
    <property type="term" value="P:protein catabolic process"/>
    <property type="evidence" value="ECO:0007669"/>
    <property type="project" value="InterPro"/>
</dbReference>
<evidence type="ECO:0000313" key="4">
    <source>
        <dbReference type="Proteomes" id="UP000444721"/>
    </source>
</evidence>
<reference evidence="3 4" key="1">
    <citation type="journal article" date="2019" name="Sci. Rep.">
        <title>Nanopore sequencing improves the draft genome of the human pathogenic amoeba Naegleria fowleri.</title>
        <authorList>
            <person name="Liechti N."/>
            <person name="Schurch N."/>
            <person name="Bruggmann R."/>
            <person name="Wittwer M."/>
        </authorList>
    </citation>
    <scope>NUCLEOTIDE SEQUENCE [LARGE SCALE GENOMIC DNA]</scope>
    <source>
        <strain evidence="3 4">ATCC 30894</strain>
    </source>
</reference>
<dbReference type="OMA" id="CICTELL"/>